<dbReference type="InterPro" id="IPR035513">
    <property type="entry name" value="Invertase/methylesterase_inhib"/>
</dbReference>
<dbReference type="Gene3D" id="1.20.140.40">
    <property type="entry name" value="Invertase/pectin methylesterase inhibitor family protein"/>
    <property type="match status" value="1"/>
</dbReference>
<evidence type="ECO:0000259" key="3">
    <source>
        <dbReference type="SMART" id="SM00856"/>
    </source>
</evidence>
<feature type="signal peptide" evidence="2">
    <location>
        <begin position="1"/>
        <end position="26"/>
    </location>
</feature>
<comment type="caution">
    <text evidence="4">The sequence shown here is derived from an EMBL/GenBank/DDBJ whole genome shotgun (WGS) entry which is preliminary data.</text>
</comment>
<dbReference type="EMBL" id="VEPZ02001530">
    <property type="protein sequence ID" value="KAE8669289.1"/>
    <property type="molecule type" value="Genomic_DNA"/>
</dbReference>
<dbReference type="NCBIfam" id="TIGR01614">
    <property type="entry name" value="PME_inhib"/>
    <property type="match status" value="1"/>
</dbReference>
<dbReference type="Pfam" id="PF04043">
    <property type="entry name" value="PMEI"/>
    <property type="match status" value="1"/>
</dbReference>
<dbReference type="Proteomes" id="UP000436088">
    <property type="component" value="Unassembled WGS sequence"/>
</dbReference>
<reference evidence="4" key="1">
    <citation type="submission" date="2019-09" db="EMBL/GenBank/DDBJ databases">
        <title>Draft genome information of white flower Hibiscus syriacus.</title>
        <authorList>
            <person name="Kim Y.-M."/>
        </authorList>
    </citation>
    <scope>NUCLEOTIDE SEQUENCE [LARGE SCALE GENOMIC DNA]</scope>
    <source>
        <strain evidence="4">YM2019G1</strain>
    </source>
</reference>
<evidence type="ECO:0000313" key="5">
    <source>
        <dbReference type="Proteomes" id="UP000436088"/>
    </source>
</evidence>
<dbReference type="InterPro" id="IPR006501">
    <property type="entry name" value="Pectinesterase_inhib_dom"/>
</dbReference>
<protein>
    <recommendedName>
        <fullName evidence="3">Pectinesterase inhibitor domain-containing protein</fullName>
    </recommendedName>
</protein>
<feature type="chain" id="PRO_5025637919" description="Pectinesterase inhibitor domain-containing protein" evidence="2">
    <location>
        <begin position="27"/>
        <end position="184"/>
    </location>
</feature>
<dbReference type="SMART" id="SM00856">
    <property type="entry name" value="PMEI"/>
    <property type="match status" value="1"/>
</dbReference>
<keyword evidence="5" id="KW-1185">Reference proteome</keyword>
<sequence>MNPIMNNHALVLSFFIFLSFFPSLNAAPDITKICEKVRHKDLCISSYQESYIGRYVPDNAEPEVIALVIIKITVNNASDVSRNLKTTVLEGPVPLTPEVQVKYGLCDQEVVSAMKELDKVRTAMESRNRRSEKLNLKAAVANTENCEKELKKVEAQLPNKEQLEQVIMLKELLGNVQDIVKTFG</sequence>
<dbReference type="GO" id="GO:0004857">
    <property type="term" value="F:enzyme inhibitor activity"/>
    <property type="evidence" value="ECO:0007669"/>
    <property type="project" value="InterPro"/>
</dbReference>
<keyword evidence="2" id="KW-0732">Signal</keyword>
<name>A0A6A2Y7K3_HIBSY</name>
<feature type="domain" description="Pectinesterase inhibitor" evidence="3">
    <location>
        <begin position="25"/>
        <end position="179"/>
    </location>
</feature>
<dbReference type="SUPFAM" id="SSF101148">
    <property type="entry name" value="Plant invertase/pectin methylesterase inhibitor"/>
    <property type="match status" value="1"/>
</dbReference>
<evidence type="ECO:0000313" key="4">
    <source>
        <dbReference type="EMBL" id="KAE8669289.1"/>
    </source>
</evidence>
<proteinExistence type="predicted"/>
<dbReference type="AlphaFoldDB" id="A0A6A2Y7K3"/>
<gene>
    <name evidence="4" type="ORF">F3Y22_tig00112249pilonHSYRG00181</name>
</gene>
<keyword evidence="1" id="KW-0175">Coiled coil</keyword>
<evidence type="ECO:0000256" key="2">
    <source>
        <dbReference type="SAM" id="SignalP"/>
    </source>
</evidence>
<evidence type="ECO:0000256" key="1">
    <source>
        <dbReference type="SAM" id="Coils"/>
    </source>
</evidence>
<organism evidence="4 5">
    <name type="scientific">Hibiscus syriacus</name>
    <name type="common">Rose of Sharon</name>
    <dbReference type="NCBI Taxonomy" id="106335"/>
    <lineage>
        <taxon>Eukaryota</taxon>
        <taxon>Viridiplantae</taxon>
        <taxon>Streptophyta</taxon>
        <taxon>Embryophyta</taxon>
        <taxon>Tracheophyta</taxon>
        <taxon>Spermatophyta</taxon>
        <taxon>Magnoliopsida</taxon>
        <taxon>eudicotyledons</taxon>
        <taxon>Gunneridae</taxon>
        <taxon>Pentapetalae</taxon>
        <taxon>rosids</taxon>
        <taxon>malvids</taxon>
        <taxon>Malvales</taxon>
        <taxon>Malvaceae</taxon>
        <taxon>Malvoideae</taxon>
        <taxon>Hibiscus</taxon>
    </lineage>
</organism>
<accession>A0A6A2Y7K3</accession>
<feature type="coiled-coil region" evidence="1">
    <location>
        <begin position="136"/>
        <end position="163"/>
    </location>
</feature>